<dbReference type="EMBL" id="VSSQ01137668">
    <property type="protein sequence ID" value="MPN61276.1"/>
    <property type="molecule type" value="Genomic_DNA"/>
</dbReference>
<accession>A0A645JCV2</accession>
<name>A0A645JCV2_9ZZZZ</name>
<proteinExistence type="predicted"/>
<organism evidence="1">
    <name type="scientific">bioreactor metagenome</name>
    <dbReference type="NCBI Taxonomy" id="1076179"/>
    <lineage>
        <taxon>unclassified sequences</taxon>
        <taxon>metagenomes</taxon>
        <taxon>ecological metagenomes</taxon>
    </lineage>
</organism>
<reference evidence="1" key="1">
    <citation type="submission" date="2019-08" db="EMBL/GenBank/DDBJ databases">
        <authorList>
            <person name="Kucharzyk K."/>
            <person name="Murdoch R.W."/>
            <person name="Higgins S."/>
            <person name="Loffler F."/>
        </authorList>
    </citation>
    <scope>NUCLEOTIDE SEQUENCE</scope>
</reference>
<protein>
    <recommendedName>
        <fullName evidence="2">PSP1 C-terminal domain-containing protein</fullName>
    </recommendedName>
</protein>
<gene>
    <name evidence="1" type="ORF">SDC9_209011</name>
</gene>
<dbReference type="AlphaFoldDB" id="A0A645JCV2"/>
<comment type="caution">
    <text evidence="1">The sequence shown here is derived from an EMBL/GenBank/DDBJ whole genome shotgun (WGS) entry which is preliminary data.</text>
</comment>
<evidence type="ECO:0008006" key="2">
    <source>
        <dbReference type="Google" id="ProtNLM"/>
    </source>
</evidence>
<sequence length="92" mass="10398">MLAINVPKLSGHCGKLICCLKYEDDAYTEAKKDFPNIGERLVIDNVNYKVTSLNIVSRIVKIESDGDMKFLPLDDYKKIIANQHPTEKTGKK</sequence>
<evidence type="ECO:0000313" key="1">
    <source>
        <dbReference type="EMBL" id="MPN61276.1"/>
    </source>
</evidence>